<sequence length="255" mass="28101">MSPVPPPSATALSPAPFAPRFVTDARSRLPVGPPVDATPAKRPSRTAMPGRFVDLVPFEPAAHAADLYEATNGPERERLWCYLGDGPFDSRAAFEAYLARSFGGDDPLLFAIVDRTSGRTVGHASYLRIDPANRAIEVGHLLFSPALARTPGATEAMALMMGRAFDELGYRRYEWKCDVLNAPSRAAALRLGFTLEGVFRAHMIRKGRGRDTAWFSIIEDEWPARRAAFAAWLSPDNFDAEGRQRRRLAELRGVC</sequence>
<dbReference type="PROSITE" id="PS51186">
    <property type="entry name" value="GNAT"/>
    <property type="match status" value="1"/>
</dbReference>
<dbReference type="FunFam" id="3.40.630.30:FF:000047">
    <property type="entry name" value="Acetyltransferase, GNAT family"/>
    <property type="match status" value="1"/>
</dbReference>
<dbReference type="GO" id="GO:0008999">
    <property type="term" value="F:protein-N-terminal-alanine acetyltransferase activity"/>
    <property type="evidence" value="ECO:0007669"/>
    <property type="project" value="TreeGrafter"/>
</dbReference>
<evidence type="ECO:0000313" key="4">
    <source>
        <dbReference type="Proteomes" id="UP000289200"/>
    </source>
</evidence>
<dbReference type="InterPro" id="IPR051908">
    <property type="entry name" value="Ribosomal_N-acetyltransferase"/>
</dbReference>
<reference evidence="4" key="1">
    <citation type="submission" date="2018-10" db="EMBL/GenBank/DDBJ databases">
        <authorList>
            <person name="Peiro R."/>
            <person name="Begona"/>
            <person name="Cbmso G."/>
            <person name="Lopez M."/>
            <person name="Gonzalez S."/>
            <person name="Sacristan E."/>
            <person name="Castillo E."/>
        </authorList>
    </citation>
    <scope>NUCLEOTIDE SEQUENCE [LARGE SCALE GENOMIC DNA]</scope>
</reference>
<dbReference type="AlphaFoldDB" id="A0A3S4BUI5"/>
<dbReference type="InterPro" id="IPR016181">
    <property type="entry name" value="Acyl_CoA_acyltransferase"/>
</dbReference>
<dbReference type="Proteomes" id="UP000289200">
    <property type="component" value="Unassembled WGS sequence"/>
</dbReference>
<dbReference type="PANTHER" id="PTHR43441:SF2">
    <property type="entry name" value="FAMILY ACETYLTRANSFERASE, PUTATIVE (AFU_ORTHOLOGUE AFUA_7G00850)-RELATED"/>
    <property type="match status" value="1"/>
</dbReference>
<protein>
    <recommendedName>
        <fullName evidence="2">N-acetyltransferase domain-containing protein</fullName>
    </recommendedName>
</protein>
<name>A0A3S4BUI5_9BRAD</name>
<evidence type="ECO:0000259" key="2">
    <source>
        <dbReference type="PROSITE" id="PS51186"/>
    </source>
</evidence>
<proteinExistence type="predicted"/>
<dbReference type="Pfam" id="PF13302">
    <property type="entry name" value="Acetyltransf_3"/>
    <property type="match status" value="1"/>
</dbReference>
<dbReference type="GO" id="GO:0005737">
    <property type="term" value="C:cytoplasm"/>
    <property type="evidence" value="ECO:0007669"/>
    <property type="project" value="TreeGrafter"/>
</dbReference>
<feature type="domain" description="N-acetyltransferase" evidence="2">
    <location>
        <begin position="53"/>
        <end position="211"/>
    </location>
</feature>
<accession>A0A3S4BUI5</accession>
<evidence type="ECO:0000256" key="1">
    <source>
        <dbReference type="SAM" id="MobiDB-lite"/>
    </source>
</evidence>
<dbReference type="RefSeq" id="WP_129607901.1">
    <property type="nucleotide sequence ID" value="NZ_UWOC01000055.1"/>
</dbReference>
<dbReference type="Gene3D" id="3.40.630.30">
    <property type="match status" value="1"/>
</dbReference>
<dbReference type="GO" id="GO:1990189">
    <property type="term" value="F:protein N-terminal-serine acetyltransferase activity"/>
    <property type="evidence" value="ECO:0007669"/>
    <property type="project" value="TreeGrafter"/>
</dbReference>
<comment type="caution">
    <text evidence="3">The sequence shown here is derived from an EMBL/GenBank/DDBJ whole genome shotgun (WGS) entry which is preliminary data.</text>
</comment>
<organism evidence="3 4">
    <name type="scientific">Rhodoplanes serenus</name>
    <dbReference type="NCBI Taxonomy" id="200615"/>
    <lineage>
        <taxon>Bacteria</taxon>
        <taxon>Pseudomonadati</taxon>
        <taxon>Pseudomonadota</taxon>
        <taxon>Alphaproteobacteria</taxon>
        <taxon>Hyphomicrobiales</taxon>
        <taxon>Nitrobacteraceae</taxon>
        <taxon>Rhodoplanes</taxon>
    </lineage>
</organism>
<dbReference type="PANTHER" id="PTHR43441">
    <property type="entry name" value="RIBOSOMAL-PROTEIN-SERINE ACETYLTRANSFERASE"/>
    <property type="match status" value="1"/>
</dbReference>
<dbReference type="InterPro" id="IPR000182">
    <property type="entry name" value="GNAT_dom"/>
</dbReference>
<feature type="region of interest" description="Disordered" evidence="1">
    <location>
        <begin position="25"/>
        <end position="46"/>
    </location>
</feature>
<dbReference type="SUPFAM" id="SSF55729">
    <property type="entry name" value="Acyl-CoA N-acyltransferases (Nat)"/>
    <property type="match status" value="1"/>
</dbReference>
<gene>
    <name evidence="3" type="ORF">RHODGE_RHODGE_00849</name>
</gene>
<evidence type="ECO:0000313" key="3">
    <source>
        <dbReference type="EMBL" id="VCU07644.1"/>
    </source>
</evidence>
<dbReference type="OrthoDB" id="5295305at2"/>
<keyword evidence="4" id="KW-1185">Reference proteome</keyword>
<dbReference type="EMBL" id="UWOC01000055">
    <property type="protein sequence ID" value="VCU07644.1"/>
    <property type="molecule type" value="Genomic_DNA"/>
</dbReference>